<comment type="caution">
    <text evidence="3">The sequence shown here is derived from an EMBL/GenBank/DDBJ whole genome shotgun (WGS) entry which is preliminary data.</text>
</comment>
<dbReference type="EMBL" id="JAGDEL010000009">
    <property type="protein sequence ID" value="MBO1512759.1"/>
    <property type="molecule type" value="Genomic_DNA"/>
</dbReference>
<evidence type="ECO:0000313" key="3">
    <source>
        <dbReference type="EMBL" id="MBO1512759.1"/>
    </source>
</evidence>
<evidence type="ECO:0000313" key="4">
    <source>
        <dbReference type="Proteomes" id="UP000663981"/>
    </source>
</evidence>
<name>A0ABS3N3D9_9BACI</name>
<dbReference type="PANTHER" id="PTHR12598">
    <property type="entry name" value="COPPER HOMEOSTASIS PROTEIN CUTC"/>
    <property type="match status" value="1"/>
</dbReference>
<dbReference type="HAMAP" id="MF_00795">
    <property type="entry name" value="CutC"/>
    <property type="match status" value="1"/>
</dbReference>
<sequence length="231" mass="25421">MSKVEVIVLNQEDAKIAEAYGADRLELVSAISEGGLTPSYGAIKRVVNSVSIPVMVMIRPHSYSFVYQKEEWEMMVEDIKVARELGAAGIVFGALTDEKLVDYDILQTVIEEANGLSITFHRAIDETKPLEIYTSLCDSPFKVNQVLTSGGAPNVMEGLNTLRKLLADSVNGSEKPIIMPGSGLDLNNIEFIHRTLQAGQYHFGSGVRVGRDFRYSIDGKILQEIKKVVNS</sequence>
<organism evidence="3 4">
    <name type="scientific">Metabacillus bambusae</name>
    <dbReference type="NCBI Taxonomy" id="2795218"/>
    <lineage>
        <taxon>Bacteria</taxon>
        <taxon>Bacillati</taxon>
        <taxon>Bacillota</taxon>
        <taxon>Bacilli</taxon>
        <taxon>Bacillales</taxon>
        <taxon>Bacillaceae</taxon>
        <taxon>Metabacillus</taxon>
    </lineage>
</organism>
<dbReference type="Proteomes" id="UP000663981">
    <property type="component" value="Unassembled WGS sequence"/>
</dbReference>
<dbReference type="InterPro" id="IPR005627">
    <property type="entry name" value="CutC-like"/>
</dbReference>
<dbReference type="RefSeq" id="WP_207979122.1">
    <property type="nucleotide sequence ID" value="NZ_JAGDEL010000009.1"/>
</dbReference>
<proteinExistence type="inferred from homology"/>
<reference evidence="3 4" key="1">
    <citation type="submission" date="2021-03" db="EMBL/GenBank/DDBJ databases">
        <title>Whole genome sequence of Metabacillus bambusae BG109.</title>
        <authorList>
            <person name="Jeong J.W."/>
        </authorList>
    </citation>
    <scope>NUCLEOTIDE SEQUENCE [LARGE SCALE GENOMIC DNA]</scope>
    <source>
        <strain evidence="3 4">BG109</strain>
    </source>
</reference>
<evidence type="ECO:0000256" key="1">
    <source>
        <dbReference type="ARBA" id="ARBA00007768"/>
    </source>
</evidence>
<comment type="caution">
    <text evidence="2">Once thought to be involved in copper homeostasis, experiments in E.coli have shown this is not the case.</text>
</comment>
<dbReference type="InterPro" id="IPR036822">
    <property type="entry name" value="CutC-like_dom_sf"/>
</dbReference>
<dbReference type="PANTHER" id="PTHR12598:SF0">
    <property type="entry name" value="COPPER HOMEOSTASIS PROTEIN CUTC HOMOLOG"/>
    <property type="match status" value="1"/>
</dbReference>
<dbReference type="SUPFAM" id="SSF110395">
    <property type="entry name" value="CutC-like"/>
    <property type="match status" value="1"/>
</dbReference>
<evidence type="ECO:0000256" key="2">
    <source>
        <dbReference type="HAMAP-Rule" id="MF_00795"/>
    </source>
</evidence>
<dbReference type="Gene3D" id="3.20.20.380">
    <property type="entry name" value="Copper homeostasis (CutC) domain"/>
    <property type="match status" value="1"/>
</dbReference>
<gene>
    <name evidence="2" type="primary">cutC</name>
    <name evidence="3" type="ORF">I7822_13870</name>
</gene>
<comment type="subcellular location">
    <subcellularLocation>
        <location evidence="2">Cytoplasm</location>
    </subcellularLocation>
</comment>
<dbReference type="Pfam" id="PF03932">
    <property type="entry name" value="CutC"/>
    <property type="match status" value="1"/>
</dbReference>
<protein>
    <recommendedName>
        <fullName evidence="2">PF03932 family protein CutC</fullName>
    </recommendedName>
</protein>
<comment type="similarity">
    <text evidence="1 2">Belongs to the CutC family.</text>
</comment>
<accession>A0ABS3N3D9</accession>
<keyword evidence="4" id="KW-1185">Reference proteome</keyword>
<keyword evidence="2" id="KW-0963">Cytoplasm</keyword>